<name>A0A246DMA3_9HYPH</name>
<proteinExistence type="predicted"/>
<comment type="caution">
    <text evidence="2">The sequence shown here is derived from an EMBL/GenBank/DDBJ whole genome shotgun (WGS) entry which is preliminary data.</text>
</comment>
<protein>
    <submittedName>
        <fullName evidence="2">Uncharacterized protein</fullName>
    </submittedName>
</protein>
<dbReference type="EMBL" id="MXPU01000026">
    <property type="protein sequence ID" value="OWO91214.1"/>
    <property type="molecule type" value="Genomic_DNA"/>
</dbReference>
<dbReference type="AlphaFoldDB" id="A0A246DMA3"/>
<evidence type="ECO:0000256" key="1">
    <source>
        <dbReference type="SAM" id="Phobius"/>
    </source>
</evidence>
<reference evidence="2 3" key="1">
    <citation type="submission" date="2017-03" db="EMBL/GenBank/DDBJ databases">
        <title>Genome of strain Rhizobium sp. CNPSo 668.</title>
        <authorList>
            <person name="Ribeiro R."/>
        </authorList>
    </citation>
    <scope>NUCLEOTIDE SEQUENCE [LARGE SCALE GENOMIC DNA]</scope>
    <source>
        <strain evidence="2 3">CNPSo 668</strain>
    </source>
</reference>
<keyword evidence="1" id="KW-0472">Membrane</keyword>
<accession>A0A246DMA3</accession>
<dbReference type="Proteomes" id="UP000197269">
    <property type="component" value="Unassembled WGS sequence"/>
</dbReference>
<evidence type="ECO:0000313" key="2">
    <source>
        <dbReference type="EMBL" id="OWO91214.1"/>
    </source>
</evidence>
<evidence type="ECO:0000313" key="3">
    <source>
        <dbReference type="Proteomes" id="UP000197269"/>
    </source>
</evidence>
<gene>
    <name evidence="2" type="ORF">B5E41_27815</name>
</gene>
<sequence length="136" mass="14823">MIGAQPGNTSIQKRVPCLGAITFLVSTAAISLIWLCGTAEQKRQPTYDDKPMVCAVFYRALAKAYSDTGDEAISDRYMAKSNVLYEQAVANVLAVGGTREQARKATQNFANIIEELSSSKPEALPSLVAMCRREYP</sequence>
<keyword evidence="1" id="KW-1133">Transmembrane helix</keyword>
<keyword evidence="1" id="KW-0812">Transmembrane</keyword>
<organism evidence="2 3">
    <name type="scientific">Rhizobium esperanzae</name>
    <dbReference type="NCBI Taxonomy" id="1967781"/>
    <lineage>
        <taxon>Bacteria</taxon>
        <taxon>Pseudomonadati</taxon>
        <taxon>Pseudomonadota</taxon>
        <taxon>Alphaproteobacteria</taxon>
        <taxon>Hyphomicrobiales</taxon>
        <taxon>Rhizobiaceae</taxon>
        <taxon>Rhizobium/Agrobacterium group</taxon>
        <taxon>Rhizobium</taxon>
    </lineage>
</organism>
<feature type="transmembrane region" description="Helical" evidence="1">
    <location>
        <begin position="15"/>
        <end position="35"/>
    </location>
</feature>